<dbReference type="EMBL" id="LHPG02000007">
    <property type="protein sequence ID" value="PRW57189.1"/>
    <property type="molecule type" value="Genomic_DNA"/>
</dbReference>
<gene>
    <name evidence="2" type="ORF">C2E21_3840</name>
</gene>
<evidence type="ECO:0000256" key="1">
    <source>
        <dbReference type="SAM" id="MobiDB-lite"/>
    </source>
</evidence>
<evidence type="ECO:0000313" key="3">
    <source>
        <dbReference type="Proteomes" id="UP000239899"/>
    </source>
</evidence>
<protein>
    <submittedName>
        <fullName evidence="2">Uncharacterized protein</fullName>
    </submittedName>
</protein>
<evidence type="ECO:0000313" key="2">
    <source>
        <dbReference type="EMBL" id="PRW57189.1"/>
    </source>
</evidence>
<accession>A0A2P6TT07</accession>
<dbReference type="AlphaFoldDB" id="A0A2P6TT07"/>
<reference evidence="2 3" key="1">
    <citation type="journal article" date="2018" name="Plant J.">
        <title>Genome sequences of Chlorella sorokiniana UTEX 1602 and Micractinium conductrix SAG 241.80: implications to maltose excretion by a green alga.</title>
        <authorList>
            <person name="Arriola M.B."/>
            <person name="Velmurugan N."/>
            <person name="Zhang Y."/>
            <person name="Plunkett M.H."/>
            <person name="Hondzo H."/>
            <person name="Barney B.M."/>
        </authorList>
    </citation>
    <scope>NUCLEOTIDE SEQUENCE [LARGE SCALE GENOMIC DNA]</scope>
    <source>
        <strain evidence="3">UTEX 1602</strain>
    </source>
</reference>
<dbReference type="OrthoDB" id="10461703at2759"/>
<feature type="region of interest" description="Disordered" evidence="1">
    <location>
        <begin position="47"/>
        <end position="70"/>
    </location>
</feature>
<organism evidence="2 3">
    <name type="scientific">Chlorella sorokiniana</name>
    <name type="common">Freshwater green alga</name>
    <dbReference type="NCBI Taxonomy" id="3076"/>
    <lineage>
        <taxon>Eukaryota</taxon>
        <taxon>Viridiplantae</taxon>
        <taxon>Chlorophyta</taxon>
        <taxon>core chlorophytes</taxon>
        <taxon>Trebouxiophyceae</taxon>
        <taxon>Chlorellales</taxon>
        <taxon>Chlorellaceae</taxon>
        <taxon>Chlorella clade</taxon>
        <taxon>Chlorella</taxon>
    </lineage>
</organism>
<keyword evidence="3" id="KW-1185">Reference proteome</keyword>
<sequence>MAALDCFLDLEPEPQAMAASPGATTAAAASPSAGSYATAVWAFDPKPKQQAVAHSEDDDLSQQHTASPGCSYSGSAALAAGLLELQDDACSAPTPLRQRWQAQQQQQQHAKQAAALLPDGTPLVATTFFDDLMQRGSMYQYCVRRG</sequence>
<proteinExistence type="predicted"/>
<name>A0A2P6TT07_CHLSO</name>
<comment type="caution">
    <text evidence="2">The sequence shown here is derived from an EMBL/GenBank/DDBJ whole genome shotgun (WGS) entry which is preliminary data.</text>
</comment>
<dbReference type="Proteomes" id="UP000239899">
    <property type="component" value="Unassembled WGS sequence"/>
</dbReference>